<dbReference type="InterPro" id="IPR021027">
    <property type="entry name" value="Transposase_put_HTH"/>
</dbReference>
<evidence type="ECO:0000259" key="10">
    <source>
        <dbReference type="Pfam" id="PF12323"/>
    </source>
</evidence>
<dbReference type="NCBIfam" id="NF040570">
    <property type="entry name" value="guided_TnpB"/>
    <property type="match status" value="1"/>
</dbReference>
<dbReference type="GO" id="GO:0032196">
    <property type="term" value="P:transposition"/>
    <property type="evidence" value="ECO:0007669"/>
    <property type="project" value="UniProtKB-KW"/>
</dbReference>
<dbReference type="NCBIfam" id="NF038280">
    <property type="entry name" value="IS607_TnpB"/>
    <property type="match status" value="1"/>
</dbReference>
<sequence length="462" mass="51067">MIVLQAFRFALDPTTAQEGGLRSHCGAQRYAYNWGLALIKANLDQRRAEASYGIAGVDLTPPVAWSPYSLRRDWNQAKEAVAPWWSENSKEAYSSGLANLATALKNWNASKTGKRKGTRVRFPTFKGKRTALSCRFTTGAFGLAEGDRRHVKLPRIGLVRTHESTRKLARHVDRGTARIRSATVTYRGGRWFCSFSVEIDRRDPAPGRPDSVVGVDLGIKSLAVLSTGEVIANPRHLDVALRDLRRLGRQAARRIGPDRRTRQAPSGRWRKTQARIARLHTAVANARRDGLHKLSTRLVRTHGVIVLEDLHVAGMIRNRRLARHIAGVGMGELRRQITYKSGWASSRVHLADRWYPSSKTCSACGAVKAKLRLSERTFHCDQCGYALDRDLNAARNLAALVDEVTVGMSSPSCGATQNEPDGNPRKTRTTRAPGTATGRPSHKARSTPHREMAAHDTVSTAS</sequence>
<evidence type="ECO:0000256" key="1">
    <source>
        <dbReference type="ARBA" id="ARBA00008761"/>
    </source>
</evidence>
<gene>
    <name evidence="11" type="ORF">SAMN05192558_10838</name>
</gene>
<evidence type="ECO:0000256" key="5">
    <source>
        <dbReference type="ARBA" id="ARBA00023125"/>
    </source>
</evidence>
<evidence type="ECO:0000256" key="7">
    <source>
        <dbReference type="SAM" id="MobiDB-lite"/>
    </source>
</evidence>
<keyword evidence="4" id="KW-0862">Zinc</keyword>
<evidence type="ECO:0000256" key="2">
    <source>
        <dbReference type="ARBA" id="ARBA00022578"/>
    </source>
</evidence>
<keyword evidence="5" id="KW-0238">DNA-binding</keyword>
<name>A0A1H0RN16_9PSEU</name>
<dbReference type="EMBL" id="FNJB01000008">
    <property type="protein sequence ID" value="SDP30780.1"/>
    <property type="molecule type" value="Genomic_DNA"/>
</dbReference>
<feature type="domain" description="Probable transposase IS891/IS1136/IS1341" evidence="8">
    <location>
        <begin position="195"/>
        <end position="318"/>
    </location>
</feature>
<feature type="domain" description="Transposase putative helix-turn-helix" evidence="10">
    <location>
        <begin position="1"/>
        <end position="46"/>
    </location>
</feature>
<reference evidence="12" key="1">
    <citation type="submission" date="2016-10" db="EMBL/GenBank/DDBJ databases">
        <authorList>
            <person name="Varghese N."/>
            <person name="Submissions S."/>
        </authorList>
    </citation>
    <scope>NUCLEOTIDE SEQUENCE [LARGE SCALE GENOMIC DNA]</scope>
    <source>
        <strain evidence="12">IBRC-M 10655</strain>
    </source>
</reference>
<keyword evidence="2" id="KW-0815">Transposition</keyword>
<keyword evidence="3" id="KW-0479">Metal-binding</keyword>
<evidence type="ECO:0000259" key="9">
    <source>
        <dbReference type="Pfam" id="PF07282"/>
    </source>
</evidence>
<organism evidence="11 12">
    <name type="scientific">Actinokineospora alba</name>
    <dbReference type="NCBI Taxonomy" id="504798"/>
    <lineage>
        <taxon>Bacteria</taxon>
        <taxon>Bacillati</taxon>
        <taxon>Actinomycetota</taxon>
        <taxon>Actinomycetes</taxon>
        <taxon>Pseudonocardiales</taxon>
        <taxon>Pseudonocardiaceae</taxon>
        <taxon>Actinokineospora</taxon>
    </lineage>
</organism>
<evidence type="ECO:0000256" key="3">
    <source>
        <dbReference type="ARBA" id="ARBA00022723"/>
    </source>
</evidence>
<comment type="similarity">
    <text evidence="1">In the C-terminal section; belongs to the transposase 35 family.</text>
</comment>
<dbReference type="GO" id="GO:0006310">
    <property type="term" value="P:DNA recombination"/>
    <property type="evidence" value="ECO:0007669"/>
    <property type="project" value="UniProtKB-KW"/>
</dbReference>
<dbReference type="Pfam" id="PF12323">
    <property type="entry name" value="HTH_OrfB_IS605"/>
    <property type="match status" value="1"/>
</dbReference>
<dbReference type="GO" id="GO:0003677">
    <property type="term" value="F:DNA binding"/>
    <property type="evidence" value="ECO:0007669"/>
    <property type="project" value="UniProtKB-KW"/>
</dbReference>
<evidence type="ECO:0000259" key="8">
    <source>
        <dbReference type="Pfam" id="PF01385"/>
    </source>
</evidence>
<evidence type="ECO:0000313" key="11">
    <source>
        <dbReference type="EMBL" id="SDP30780.1"/>
    </source>
</evidence>
<feature type="domain" description="Cas12f1-like TNB" evidence="9">
    <location>
        <begin position="331"/>
        <end position="397"/>
    </location>
</feature>
<feature type="compositionally biased region" description="Low complexity" evidence="7">
    <location>
        <begin position="430"/>
        <end position="439"/>
    </location>
</feature>
<dbReference type="GO" id="GO:0046872">
    <property type="term" value="F:metal ion binding"/>
    <property type="evidence" value="ECO:0007669"/>
    <property type="project" value="UniProtKB-KW"/>
</dbReference>
<dbReference type="Pfam" id="PF01385">
    <property type="entry name" value="OrfB_IS605"/>
    <property type="match status" value="1"/>
</dbReference>
<dbReference type="STRING" id="504798.SAMN05421871_11338"/>
<evidence type="ECO:0000313" key="12">
    <source>
        <dbReference type="Proteomes" id="UP000199651"/>
    </source>
</evidence>
<evidence type="ECO:0000256" key="4">
    <source>
        <dbReference type="ARBA" id="ARBA00022833"/>
    </source>
</evidence>
<dbReference type="InterPro" id="IPR010095">
    <property type="entry name" value="Cas12f1-like_TNB"/>
</dbReference>
<dbReference type="Pfam" id="PF07282">
    <property type="entry name" value="Cas12f1-like_TNB"/>
    <property type="match status" value="1"/>
</dbReference>
<dbReference type="InterPro" id="IPR001959">
    <property type="entry name" value="Transposase"/>
</dbReference>
<dbReference type="AlphaFoldDB" id="A0A1H0RN16"/>
<dbReference type="RefSeq" id="WP_228770025.1">
    <property type="nucleotide sequence ID" value="NZ_FNDV01000013.1"/>
</dbReference>
<keyword evidence="6" id="KW-0233">DNA recombination</keyword>
<protein>
    <submittedName>
        <fullName evidence="11">Putative transposase</fullName>
    </submittedName>
</protein>
<feature type="region of interest" description="Disordered" evidence="7">
    <location>
        <begin position="409"/>
        <end position="462"/>
    </location>
</feature>
<dbReference type="Proteomes" id="UP000199651">
    <property type="component" value="Unassembled WGS sequence"/>
</dbReference>
<accession>A0A1H0RN16</accession>
<feature type="compositionally biased region" description="Polar residues" evidence="7">
    <location>
        <begin position="409"/>
        <end position="420"/>
    </location>
</feature>
<dbReference type="InterPro" id="IPR053470">
    <property type="entry name" value="RNA-guided_DNA_endonuclease"/>
</dbReference>
<proteinExistence type="inferred from homology"/>
<keyword evidence="12" id="KW-1185">Reference proteome</keyword>
<evidence type="ECO:0000256" key="6">
    <source>
        <dbReference type="ARBA" id="ARBA00023172"/>
    </source>
</evidence>